<reference evidence="1 3" key="1">
    <citation type="submission" date="2024-07" db="EMBL/GenBank/DDBJ databases">
        <title>Characterization of a bacterium isolated from hydrolysated instant sea cucumber by whole-genome sequencing and metabolomics.</title>
        <authorList>
            <person name="Luo X."/>
            <person name="Zhang Z."/>
            <person name="Zheng Z."/>
            <person name="Zhang W."/>
            <person name="Ming T."/>
            <person name="Jiao L."/>
            <person name="Su X."/>
            <person name="Kong F."/>
            <person name="Xu J."/>
        </authorList>
    </citation>
    <scope>NUCLEOTIDE SEQUENCE [LARGE SCALE GENOMIC DNA]</scope>
    <source>
        <strain evidence="1 3">XL-2024</strain>
    </source>
</reference>
<dbReference type="Proteomes" id="UP001558534">
    <property type="component" value="Unassembled WGS sequence"/>
</dbReference>
<gene>
    <name evidence="1" type="ORF">AB1300_22125</name>
    <name evidence="2" type="ORF">AB1300_22740</name>
</gene>
<accession>A0ABV3W3N4</accession>
<proteinExistence type="predicted"/>
<sequence>MHFNIVTDTAGSKVGELASELRNYLIPIIHSKYANVDVTILVGFRCLSESYKRRSFIRYTKKDNCLAIDISVKLEDYIKMYKIEQRYHLGNIFIEYLREALKKRTFEGLDNEEFIDNIIKWGKEIPIKMDSGQIKVENWFRDEIDWSSDLDK</sequence>
<dbReference type="EMBL" id="JBFRHK010000021">
    <property type="protein sequence ID" value="MEX3747920.1"/>
    <property type="molecule type" value="Genomic_DNA"/>
</dbReference>
<organism evidence="1 3">
    <name type="scientific">Lysinibacillus xylanilyticus</name>
    <dbReference type="NCBI Taxonomy" id="582475"/>
    <lineage>
        <taxon>Bacteria</taxon>
        <taxon>Bacillati</taxon>
        <taxon>Bacillota</taxon>
        <taxon>Bacilli</taxon>
        <taxon>Bacillales</taxon>
        <taxon>Bacillaceae</taxon>
        <taxon>Lysinibacillus</taxon>
    </lineage>
</organism>
<comment type="caution">
    <text evidence="1">The sequence shown here is derived from an EMBL/GenBank/DDBJ whole genome shotgun (WGS) entry which is preliminary data.</text>
</comment>
<keyword evidence="3" id="KW-1185">Reference proteome</keyword>
<dbReference type="EMBL" id="JBFRHK010000019">
    <property type="protein sequence ID" value="MEX3747798.1"/>
    <property type="molecule type" value="Genomic_DNA"/>
</dbReference>
<evidence type="ECO:0000313" key="1">
    <source>
        <dbReference type="EMBL" id="MEX3747798.1"/>
    </source>
</evidence>
<name>A0ABV3W3N4_9BACI</name>
<evidence type="ECO:0000313" key="3">
    <source>
        <dbReference type="Proteomes" id="UP001558534"/>
    </source>
</evidence>
<dbReference type="RefSeq" id="WP_368638297.1">
    <property type="nucleotide sequence ID" value="NZ_JBFRHK010000019.1"/>
</dbReference>
<evidence type="ECO:0000313" key="2">
    <source>
        <dbReference type="EMBL" id="MEX3747920.1"/>
    </source>
</evidence>
<protein>
    <submittedName>
        <fullName evidence="1">Uncharacterized protein</fullName>
    </submittedName>
</protein>